<organism evidence="2 3">
    <name type="scientific">Brevibacillus choshinensis</name>
    <dbReference type="NCBI Taxonomy" id="54911"/>
    <lineage>
        <taxon>Bacteria</taxon>
        <taxon>Bacillati</taxon>
        <taxon>Bacillota</taxon>
        <taxon>Bacilli</taxon>
        <taxon>Bacillales</taxon>
        <taxon>Paenibacillaceae</taxon>
        <taxon>Brevibacillus</taxon>
    </lineage>
</organism>
<sequence>MTGLSKIFWGLLLVFVDIRLNQFDIIPDLIGYIIAYAGFSQLSSSHSHFANAKFATIPLLLFSILELFQFPASYQVSTTGAASMSGPIILVSLLSTVLSLYMIYHLCKGLGYVAREAGAPELAEKSENRWKYYLWLTLSMFAMPLFAVIGSPVILFLIIPFVIMGLLVYAMLLMLIREVDQIWRSTSLYE</sequence>
<protein>
    <submittedName>
        <fullName evidence="2">Uncharacterized protein</fullName>
    </submittedName>
</protein>
<dbReference type="EMBL" id="CP069127">
    <property type="protein sequence ID" value="QRG66048.1"/>
    <property type="molecule type" value="Genomic_DNA"/>
</dbReference>
<evidence type="ECO:0000313" key="3">
    <source>
        <dbReference type="Proteomes" id="UP000596248"/>
    </source>
</evidence>
<accession>A0ABX7FII9</accession>
<keyword evidence="3" id="KW-1185">Reference proteome</keyword>
<dbReference type="Proteomes" id="UP000596248">
    <property type="component" value="Chromosome"/>
</dbReference>
<keyword evidence="1" id="KW-1133">Transmembrane helix</keyword>
<feature type="transmembrane region" description="Helical" evidence="1">
    <location>
        <begin position="20"/>
        <end position="39"/>
    </location>
</feature>
<dbReference type="RefSeq" id="WP_203353117.1">
    <property type="nucleotide sequence ID" value="NZ_CP069127.1"/>
</dbReference>
<evidence type="ECO:0000256" key="1">
    <source>
        <dbReference type="SAM" id="Phobius"/>
    </source>
</evidence>
<keyword evidence="1" id="KW-0812">Transmembrane</keyword>
<feature type="transmembrane region" description="Helical" evidence="1">
    <location>
        <begin position="51"/>
        <end position="72"/>
    </location>
</feature>
<keyword evidence="1" id="KW-0472">Membrane</keyword>
<feature type="transmembrane region" description="Helical" evidence="1">
    <location>
        <begin position="132"/>
        <end position="149"/>
    </location>
</feature>
<proteinExistence type="predicted"/>
<feature type="transmembrane region" description="Helical" evidence="1">
    <location>
        <begin position="84"/>
        <end position="104"/>
    </location>
</feature>
<gene>
    <name evidence="2" type="ORF">JNE38_21070</name>
</gene>
<feature type="transmembrane region" description="Helical" evidence="1">
    <location>
        <begin position="155"/>
        <end position="176"/>
    </location>
</feature>
<reference evidence="2 3" key="1">
    <citation type="submission" date="2021-01" db="EMBL/GenBank/DDBJ databases">
        <title>Identification of strong promoters based on the transcriptome of Brevibacillus choshinensis.</title>
        <authorList>
            <person name="Yao D."/>
            <person name="Zhang K."/>
            <person name="Wu J."/>
        </authorList>
    </citation>
    <scope>NUCLEOTIDE SEQUENCE [LARGE SCALE GENOMIC DNA]</scope>
    <source>
        <strain evidence="2 3">HPD31-SP3</strain>
    </source>
</reference>
<name>A0ABX7FII9_BRECH</name>
<evidence type="ECO:0000313" key="2">
    <source>
        <dbReference type="EMBL" id="QRG66048.1"/>
    </source>
</evidence>